<feature type="domain" description="GST N-terminal" evidence="1">
    <location>
        <begin position="1"/>
        <end position="83"/>
    </location>
</feature>
<dbReference type="InterPro" id="IPR036249">
    <property type="entry name" value="Thioredoxin-like_sf"/>
</dbReference>
<reference evidence="3" key="1">
    <citation type="submission" date="2021-11" db="EMBL/GenBank/DDBJ databases">
        <title>Halomonas sp., isolated from a coastal aquaculture zone in Dongshan Bay.</title>
        <authorList>
            <person name="Lin W."/>
        </authorList>
    </citation>
    <scope>NUCLEOTIDE SEQUENCE</scope>
    <source>
        <strain evidence="3">Yzlin-01</strain>
    </source>
</reference>
<evidence type="ECO:0000313" key="3">
    <source>
        <dbReference type="EMBL" id="MCS2610136.1"/>
    </source>
</evidence>
<dbReference type="SFLD" id="SFLDG01150">
    <property type="entry name" value="Main.1:_Beta-like"/>
    <property type="match status" value="1"/>
</dbReference>
<dbReference type="Gene3D" id="1.20.1050.10">
    <property type="match status" value="1"/>
</dbReference>
<accession>A0ABT2EEX2</accession>
<sequence>MITLWGRKNSTNVKKVMWVLHELDLAFEQIQAGGQFGINDTADFKKMNPNGLVPLLRDDATDALLWESNTIVRYLAAQYAPNALWIDDPVARASAEKWMDWSSATLSPAHRVVLLAHIRTPAEQRDSAQIQAGQQALEAHFALLDDALAKHAWLGGEAFGLADISVAPFVYNLWNCGLEWQPRPNLQRWYDALTKRSGFQKVVMIPVT</sequence>
<proteinExistence type="predicted"/>
<dbReference type="InterPro" id="IPR040079">
    <property type="entry name" value="Glutathione_S-Trfase"/>
</dbReference>
<dbReference type="Pfam" id="PF13410">
    <property type="entry name" value="GST_C_2"/>
    <property type="match status" value="1"/>
</dbReference>
<evidence type="ECO:0000313" key="4">
    <source>
        <dbReference type="Proteomes" id="UP001165542"/>
    </source>
</evidence>
<dbReference type="PANTHER" id="PTHR44051">
    <property type="entry name" value="GLUTATHIONE S-TRANSFERASE-RELATED"/>
    <property type="match status" value="1"/>
</dbReference>
<evidence type="ECO:0000259" key="1">
    <source>
        <dbReference type="PROSITE" id="PS50404"/>
    </source>
</evidence>
<dbReference type="CDD" id="cd03047">
    <property type="entry name" value="GST_N_2"/>
    <property type="match status" value="1"/>
</dbReference>
<dbReference type="Gene3D" id="3.40.30.10">
    <property type="entry name" value="Glutaredoxin"/>
    <property type="match status" value="1"/>
</dbReference>
<dbReference type="SUPFAM" id="SSF52833">
    <property type="entry name" value="Thioredoxin-like"/>
    <property type="match status" value="1"/>
</dbReference>
<dbReference type="Pfam" id="PF02798">
    <property type="entry name" value="GST_N"/>
    <property type="match status" value="1"/>
</dbReference>
<dbReference type="PANTHER" id="PTHR44051:SF19">
    <property type="entry name" value="DISULFIDE-BOND OXIDOREDUCTASE YFCG"/>
    <property type="match status" value="1"/>
</dbReference>
<dbReference type="PROSITE" id="PS50404">
    <property type="entry name" value="GST_NTER"/>
    <property type="match status" value="1"/>
</dbReference>
<dbReference type="RefSeq" id="WP_259036635.1">
    <property type="nucleotide sequence ID" value="NZ_JAJISC010000005.1"/>
</dbReference>
<dbReference type="InterPro" id="IPR010987">
    <property type="entry name" value="Glutathione-S-Trfase_C-like"/>
</dbReference>
<dbReference type="PROSITE" id="PS50405">
    <property type="entry name" value="GST_CTER"/>
    <property type="match status" value="1"/>
</dbReference>
<dbReference type="SFLD" id="SFLDG00358">
    <property type="entry name" value="Main_(cytGST)"/>
    <property type="match status" value="1"/>
</dbReference>
<dbReference type="EMBL" id="JAJISC010000005">
    <property type="protein sequence ID" value="MCS2610136.1"/>
    <property type="molecule type" value="Genomic_DNA"/>
</dbReference>
<dbReference type="InterPro" id="IPR036282">
    <property type="entry name" value="Glutathione-S-Trfase_C_sf"/>
</dbReference>
<dbReference type="InterPro" id="IPR004045">
    <property type="entry name" value="Glutathione_S-Trfase_N"/>
</dbReference>
<gene>
    <name evidence="3" type="ORF">LLY24_12500</name>
</gene>
<dbReference type="Proteomes" id="UP001165542">
    <property type="component" value="Unassembled WGS sequence"/>
</dbReference>
<dbReference type="SFLD" id="SFLDS00019">
    <property type="entry name" value="Glutathione_Transferase_(cytos"/>
    <property type="match status" value="1"/>
</dbReference>
<keyword evidence="4" id="KW-1185">Reference proteome</keyword>
<comment type="caution">
    <text evidence="3">The sequence shown here is derived from an EMBL/GenBank/DDBJ whole genome shotgun (WGS) entry which is preliminary data.</text>
</comment>
<name>A0ABT2EEX2_9GAMM</name>
<protein>
    <submittedName>
        <fullName evidence="3">Glutathione S-transferase family protein</fullName>
    </submittedName>
</protein>
<dbReference type="SUPFAM" id="SSF47616">
    <property type="entry name" value="GST C-terminal domain-like"/>
    <property type="match status" value="1"/>
</dbReference>
<feature type="domain" description="GST C-terminal" evidence="2">
    <location>
        <begin position="88"/>
        <end position="208"/>
    </location>
</feature>
<organism evidence="3 4">
    <name type="scientific">Halomonas dongshanensis</name>
    <dbReference type="NCBI Taxonomy" id="2890835"/>
    <lineage>
        <taxon>Bacteria</taxon>
        <taxon>Pseudomonadati</taxon>
        <taxon>Pseudomonadota</taxon>
        <taxon>Gammaproteobacteria</taxon>
        <taxon>Oceanospirillales</taxon>
        <taxon>Halomonadaceae</taxon>
        <taxon>Halomonas</taxon>
    </lineage>
</organism>
<evidence type="ECO:0000259" key="2">
    <source>
        <dbReference type="PROSITE" id="PS50405"/>
    </source>
</evidence>